<dbReference type="GO" id="GO:0003677">
    <property type="term" value="F:DNA binding"/>
    <property type="evidence" value="ECO:0007669"/>
    <property type="project" value="InterPro"/>
</dbReference>
<comment type="caution">
    <text evidence="2">The sequence shown here is derived from an EMBL/GenBank/DDBJ whole genome shotgun (WGS) entry which is preliminary data.</text>
</comment>
<evidence type="ECO:0000313" key="3">
    <source>
        <dbReference type="Proteomes" id="UP000191110"/>
    </source>
</evidence>
<sequence>MFEEENCFISILEKAKKKYGSDKAVAELLGVKSQYIASARAKKGSFSTRHCVALANLLDDIGPYEIIVAAERMRAERKGGNGADSDFWGKEAASLSFRKHQPSSDHDSTFSENNENNNDTTIPFQLGDALGLLESQQLVSAITFKILKKLEEKKSDK</sequence>
<gene>
    <name evidence="2" type="ORF">BOW53_15375</name>
</gene>
<dbReference type="Gene3D" id="1.10.260.40">
    <property type="entry name" value="lambda repressor-like DNA-binding domains"/>
    <property type="match status" value="1"/>
</dbReference>
<evidence type="ECO:0000256" key="1">
    <source>
        <dbReference type="SAM" id="MobiDB-lite"/>
    </source>
</evidence>
<reference evidence="2 3" key="1">
    <citation type="submission" date="2016-11" db="EMBL/GenBank/DDBJ databases">
        <title>Mixed transmission modes and dynamic genome evolution in an obligate animal-bacterial symbiosis.</title>
        <authorList>
            <person name="Russell S.L."/>
            <person name="Corbett-Detig R.B."/>
            <person name="Cavanaugh C.M."/>
        </authorList>
    </citation>
    <scope>NUCLEOTIDE SEQUENCE [LARGE SCALE GENOMIC DNA]</scope>
    <source>
        <strain evidence="2">Sveles-Q1</strain>
    </source>
</reference>
<protein>
    <submittedName>
        <fullName evidence="2">Uncharacterized protein</fullName>
    </submittedName>
</protein>
<dbReference type="Proteomes" id="UP000191110">
    <property type="component" value="Unassembled WGS sequence"/>
</dbReference>
<dbReference type="RefSeq" id="WP_236725778.1">
    <property type="nucleotide sequence ID" value="NZ_MPRL01000087.1"/>
</dbReference>
<name>A0A1T2L0L2_9GAMM</name>
<accession>A0A1T2L0L2</accession>
<keyword evidence="3" id="KW-1185">Reference proteome</keyword>
<evidence type="ECO:0000313" key="2">
    <source>
        <dbReference type="EMBL" id="OOZ38496.1"/>
    </source>
</evidence>
<dbReference type="InterPro" id="IPR010982">
    <property type="entry name" value="Lambda_DNA-bd_dom_sf"/>
</dbReference>
<proteinExistence type="predicted"/>
<dbReference type="AlphaFoldDB" id="A0A1T2L0L2"/>
<feature type="region of interest" description="Disordered" evidence="1">
    <location>
        <begin position="95"/>
        <end position="118"/>
    </location>
</feature>
<organism evidence="2 3">
    <name type="scientific">Solemya pervernicosa gill symbiont</name>
    <dbReference type="NCBI Taxonomy" id="642797"/>
    <lineage>
        <taxon>Bacteria</taxon>
        <taxon>Pseudomonadati</taxon>
        <taxon>Pseudomonadota</taxon>
        <taxon>Gammaproteobacteria</taxon>
        <taxon>sulfur-oxidizing symbionts</taxon>
    </lineage>
</organism>
<dbReference type="EMBL" id="MPRL01000087">
    <property type="protein sequence ID" value="OOZ38496.1"/>
    <property type="molecule type" value="Genomic_DNA"/>
</dbReference>